<evidence type="ECO:0000313" key="2">
    <source>
        <dbReference type="Proteomes" id="UP000193100"/>
    </source>
</evidence>
<dbReference type="InterPro" id="IPR003673">
    <property type="entry name" value="CoA-Trfase_fam_III"/>
</dbReference>
<keyword evidence="1" id="KW-0808">Transferase</keyword>
<dbReference type="EMBL" id="CP020931">
    <property type="protein sequence ID" value="ARM84898.1"/>
    <property type="molecule type" value="Genomic_DNA"/>
</dbReference>
<dbReference type="Proteomes" id="UP000193100">
    <property type="component" value="Chromosome"/>
</dbReference>
<dbReference type="STRING" id="1420917.AU15_15045"/>
<dbReference type="Gene3D" id="3.30.1540.10">
    <property type="entry name" value="formyl-coa transferase, domain 3"/>
    <property type="match status" value="1"/>
</dbReference>
<dbReference type="RefSeq" id="WP_085681342.1">
    <property type="nucleotide sequence ID" value="NZ_CP020931.1"/>
</dbReference>
<dbReference type="GO" id="GO:0016740">
    <property type="term" value="F:transferase activity"/>
    <property type="evidence" value="ECO:0007669"/>
    <property type="project" value="UniProtKB-KW"/>
</dbReference>
<evidence type="ECO:0000313" key="1">
    <source>
        <dbReference type="EMBL" id="ARM84898.1"/>
    </source>
</evidence>
<organism evidence="1 2">
    <name type="scientific">Marinobacter salarius</name>
    <dbReference type="NCBI Taxonomy" id="1420917"/>
    <lineage>
        <taxon>Bacteria</taxon>
        <taxon>Pseudomonadati</taxon>
        <taxon>Pseudomonadota</taxon>
        <taxon>Gammaproteobacteria</taxon>
        <taxon>Pseudomonadales</taxon>
        <taxon>Marinobacteraceae</taxon>
        <taxon>Marinobacter</taxon>
    </lineage>
</organism>
<dbReference type="GeneID" id="77256779"/>
<dbReference type="Gene3D" id="3.40.50.10540">
    <property type="entry name" value="Crotonobetainyl-coa:carnitine coa-transferase, domain 1"/>
    <property type="match status" value="1"/>
</dbReference>
<dbReference type="Pfam" id="PF02515">
    <property type="entry name" value="CoA_transf_3"/>
    <property type="match status" value="1"/>
</dbReference>
<dbReference type="PANTHER" id="PTHR48228">
    <property type="entry name" value="SUCCINYL-COA--D-CITRAMALATE COA-TRANSFERASE"/>
    <property type="match status" value="1"/>
</dbReference>
<gene>
    <name evidence="1" type="primary">uctC</name>
    <name evidence="1" type="ORF">MARSALSMR5_02850</name>
</gene>
<name>A0A1W6KBT9_9GAMM</name>
<dbReference type="InterPro" id="IPR044855">
    <property type="entry name" value="CoA-Trfase_III_dom3_sf"/>
</dbReference>
<dbReference type="AlphaFoldDB" id="A0A1W6KBT9"/>
<accession>A0A1W6KBT9</accession>
<dbReference type="EC" id="2.8.3.19" evidence="1"/>
<dbReference type="SUPFAM" id="SSF89796">
    <property type="entry name" value="CoA-transferase family III (CaiB/BaiF)"/>
    <property type="match status" value="1"/>
</dbReference>
<sequence length="372" mass="39861">MPGPLSNLKVLDFSTLLPGPYATMLLADMGADVLRVEAPGRLDLTRVMPPLEDGVSTSHTFLNRGKRSLGLDLKQEGSADLVKQLVTEYDVVVEQFRPGVMDRLGIGYETLKAINPNLIYCAITGYGQTGPYKDRAGHDINYLSLAGVSSHCGRRETGPPPMGIQVADVAGGSHHAVMGILAAVIHRQQTGEGQFIDISMTDAAFALNTMAGAAALAGGQEQKPESSMLNGGTFYDYYQTSDGRWLSVGSLEPQFSDRLCDALGIPDMKSFALSQNPEHQQAIREALKSNIAQKTLAQWQDVFANVDACVEPVLTITEAAEHPQLKARGMVIDVAKGNGGGQKQIGHPIKFSATPCESRYIGRTLGADNGDF</sequence>
<reference evidence="1 2" key="1">
    <citation type="submission" date="2017-04" db="EMBL/GenBank/DDBJ databases">
        <title>Genome Sequence of Marinobacter salarius strain SMR5 Isolated from a culture of the Diatom Skeletonema marinoi.</title>
        <authorList>
            <person name="Topel M."/>
            <person name="Pinder M.I.M."/>
            <person name="Johansson O.N."/>
            <person name="Kourtchenko O."/>
            <person name="Godhe A."/>
            <person name="Clarke A.K."/>
        </authorList>
    </citation>
    <scope>NUCLEOTIDE SEQUENCE [LARGE SCALE GENOMIC DNA]</scope>
    <source>
        <strain evidence="1 2">SMR5</strain>
    </source>
</reference>
<protein>
    <submittedName>
        <fullName evidence="1">Acetyl-CoA:oxalate CoA-transferase</fullName>
        <ecNumber evidence="1">2.8.3.19</ecNumber>
    </submittedName>
</protein>
<proteinExistence type="predicted"/>
<dbReference type="InterPro" id="IPR050509">
    <property type="entry name" value="CoA-transferase_III"/>
</dbReference>
<dbReference type="PANTHER" id="PTHR48228:SF5">
    <property type="entry name" value="ALPHA-METHYLACYL-COA RACEMASE"/>
    <property type="match status" value="1"/>
</dbReference>
<dbReference type="InterPro" id="IPR023606">
    <property type="entry name" value="CoA-Trfase_III_dom_1_sf"/>
</dbReference>